<feature type="compositionally biased region" description="Basic and acidic residues" evidence="1">
    <location>
        <begin position="211"/>
        <end position="220"/>
    </location>
</feature>
<dbReference type="GeneID" id="9588994"/>
<feature type="compositionally biased region" description="Low complexity" evidence="1">
    <location>
        <begin position="31"/>
        <end position="53"/>
    </location>
</feature>
<proteinExistence type="predicted"/>
<protein>
    <submittedName>
        <fullName evidence="2">Uncharacterized protein</fullName>
    </submittedName>
</protein>
<reference evidence="2 3" key="1">
    <citation type="journal article" date="2010" name="Nat. Biotechnol.">
        <title>Genome sequence of the model mushroom Schizophyllum commune.</title>
        <authorList>
            <person name="Ohm R.A."/>
            <person name="de Jong J.F."/>
            <person name="Lugones L.G."/>
            <person name="Aerts A."/>
            <person name="Kothe E."/>
            <person name="Stajich J.E."/>
            <person name="de Vries R.P."/>
            <person name="Record E."/>
            <person name="Levasseur A."/>
            <person name="Baker S.E."/>
            <person name="Bartholomew K.A."/>
            <person name="Coutinho P.M."/>
            <person name="Erdmann S."/>
            <person name="Fowler T.J."/>
            <person name="Gathman A.C."/>
            <person name="Lombard V."/>
            <person name="Henrissat B."/>
            <person name="Knabe N."/>
            <person name="Kuees U."/>
            <person name="Lilly W.W."/>
            <person name="Lindquist E."/>
            <person name="Lucas S."/>
            <person name="Magnuson J.K."/>
            <person name="Piumi F."/>
            <person name="Raudaskoski M."/>
            <person name="Salamov A."/>
            <person name="Schmutz J."/>
            <person name="Schwarze F.W.M.R."/>
            <person name="vanKuyk P.A."/>
            <person name="Horton J.S."/>
            <person name="Grigoriev I.V."/>
            <person name="Woesten H.A.B."/>
        </authorList>
    </citation>
    <scope>NUCLEOTIDE SEQUENCE [LARGE SCALE GENOMIC DNA]</scope>
    <source>
        <strain evidence="3">H4-8 / FGSC 9210</strain>
    </source>
</reference>
<gene>
    <name evidence="2" type="ORF">SCHCODRAFT_103401</name>
</gene>
<feature type="compositionally biased region" description="Basic residues" evidence="1">
    <location>
        <begin position="59"/>
        <end position="72"/>
    </location>
</feature>
<organism evidence="3">
    <name type="scientific">Schizophyllum commune (strain H4-8 / FGSC 9210)</name>
    <name type="common">Split gill fungus</name>
    <dbReference type="NCBI Taxonomy" id="578458"/>
    <lineage>
        <taxon>Eukaryota</taxon>
        <taxon>Fungi</taxon>
        <taxon>Dikarya</taxon>
        <taxon>Basidiomycota</taxon>
        <taxon>Agaricomycotina</taxon>
        <taxon>Agaricomycetes</taxon>
        <taxon>Agaricomycetidae</taxon>
        <taxon>Agaricales</taxon>
        <taxon>Schizophyllaceae</taxon>
        <taxon>Schizophyllum</taxon>
    </lineage>
</organism>
<evidence type="ECO:0000313" key="2">
    <source>
        <dbReference type="EMBL" id="EFJ03432.1"/>
    </source>
</evidence>
<dbReference type="KEGG" id="scm:SCHCO_02685088"/>
<feature type="region of interest" description="Disordered" evidence="1">
    <location>
        <begin position="28"/>
        <end position="81"/>
    </location>
</feature>
<dbReference type="VEuPathDB" id="FungiDB:SCHCODRAFT_02685088"/>
<dbReference type="AlphaFoldDB" id="D8PM06"/>
<evidence type="ECO:0000313" key="3">
    <source>
        <dbReference type="Proteomes" id="UP000007431"/>
    </source>
</evidence>
<dbReference type="RefSeq" id="XP_003038334.1">
    <property type="nucleotide sequence ID" value="XM_003038288.1"/>
</dbReference>
<sequence length="579" mass="61642">MNSPDSHAHATPSLPRAYNRAQCILNVDLDGTGNASPAGPAPATSSSTRSPNPDDSNSLRRHIPGPRTHLAHSSRTSHDLSATNSSALDIIAHNTTILLSRTDDVLRAIEQTNGILAQGFERLAPAVPQSGIGLADPDVELHSLPPGLRPEPPEVVGQAAPTPISLPPDQSPASYGEGPHSLFDQPARVALAGVMRSPKGHQIEGEASDANDAHSEELAADRLTPSSSSLSSDLSHSPRTSLLSDDPSAPHSTPNASPEAEAGPQPGVFSADAGASSQGELPGPSSPMQDGSLPEDAAAQFLDGAGGGPSNALCGPFEQDHDLTHIHCHDVFVKEGPYIGRKLLIRVGKKSQLQDSSSQPFSQGVNTLLGVIEARRHDLTQLQLELHQVLVSGGTFDGGDALESLLYAIRPYLHLFFICSVSFKIAGALNTNDSRRRSLIAGSFSRLAHLRVEGEATATRLDAFPLANLCSLEFLTHITEDDVMVLLMRCSEKLHFLAAGPIDQVNANCLRKPRQNSREGPPPAVPTVMHIKANHACTRLLDFVPRNSVELHLTLYDARLLFDLPDVFGAQTTWTVRLE</sequence>
<accession>D8PM06</accession>
<feature type="non-terminal residue" evidence="2">
    <location>
        <position position="579"/>
    </location>
</feature>
<evidence type="ECO:0000256" key="1">
    <source>
        <dbReference type="SAM" id="MobiDB-lite"/>
    </source>
</evidence>
<feature type="region of interest" description="Disordered" evidence="1">
    <location>
        <begin position="145"/>
        <end position="182"/>
    </location>
</feature>
<feature type="compositionally biased region" description="Low complexity" evidence="1">
    <location>
        <begin position="221"/>
        <end position="242"/>
    </location>
</feature>
<dbReference type="Proteomes" id="UP000007431">
    <property type="component" value="Unassembled WGS sequence"/>
</dbReference>
<dbReference type="InParanoid" id="D8PM06"/>
<keyword evidence="3" id="KW-1185">Reference proteome</keyword>
<dbReference type="OrthoDB" id="10330969at2759"/>
<dbReference type="EMBL" id="GL377302">
    <property type="protein sequence ID" value="EFJ03432.1"/>
    <property type="molecule type" value="Genomic_DNA"/>
</dbReference>
<feature type="region of interest" description="Disordered" evidence="1">
    <location>
        <begin position="202"/>
        <end position="294"/>
    </location>
</feature>
<name>D8PM06_SCHCM</name>
<dbReference type="HOGENOM" id="CLU_471045_0_0_1"/>